<accession>A0A0C2IUM6</accession>
<keyword evidence="2" id="KW-1185">Reference proteome</keyword>
<comment type="caution">
    <text evidence="1">The sequence shown here is derived from an EMBL/GenBank/DDBJ whole genome shotgun (WGS) entry which is preliminary data.</text>
</comment>
<gene>
    <name evidence="1" type="ORF">RF11_05616</name>
</gene>
<protein>
    <submittedName>
        <fullName evidence="1">Uncharacterized protein</fullName>
    </submittedName>
</protein>
<proteinExistence type="predicted"/>
<organism evidence="1 2">
    <name type="scientific">Thelohanellus kitauei</name>
    <name type="common">Myxosporean</name>
    <dbReference type="NCBI Taxonomy" id="669202"/>
    <lineage>
        <taxon>Eukaryota</taxon>
        <taxon>Metazoa</taxon>
        <taxon>Cnidaria</taxon>
        <taxon>Myxozoa</taxon>
        <taxon>Myxosporea</taxon>
        <taxon>Bivalvulida</taxon>
        <taxon>Platysporina</taxon>
        <taxon>Myxobolidae</taxon>
        <taxon>Thelohanellus</taxon>
    </lineage>
</organism>
<evidence type="ECO:0000313" key="1">
    <source>
        <dbReference type="EMBL" id="KII60542.1"/>
    </source>
</evidence>
<evidence type="ECO:0000313" key="2">
    <source>
        <dbReference type="Proteomes" id="UP000031668"/>
    </source>
</evidence>
<reference evidence="1 2" key="1">
    <citation type="journal article" date="2014" name="Genome Biol. Evol.">
        <title>The genome of the myxosporean Thelohanellus kitauei shows adaptations to nutrient acquisition within its fish host.</title>
        <authorList>
            <person name="Yang Y."/>
            <person name="Xiong J."/>
            <person name="Zhou Z."/>
            <person name="Huo F."/>
            <person name="Miao W."/>
            <person name="Ran C."/>
            <person name="Liu Y."/>
            <person name="Zhang J."/>
            <person name="Feng J."/>
            <person name="Wang M."/>
            <person name="Wang M."/>
            <person name="Wang L."/>
            <person name="Yao B."/>
        </authorList>
    </citation>
    <scope>NUCLEOTIDE SEQUENCE [LARGE SCALE GENOMIC DNA]</scope>
    <source>
        <strain evidence="1">Wuqing</strain>
    </source>
</reference>
<dbReference type="EMBL" id="JWZT01005579">
    <property type="protein sequence ID" value="KII60542.1"/>
    <property type="molecule type" value="Genomic_DNA"/>
</dbReference>
<name>A0A0C2IUM6_THEKT</name>
<sequence length="286" mass="33683">MKGYSNNYNNLTCEDEDKENFRKCPISVYCNIGNIDPILLLVLDSEDAEKKIDYSTVVNGEDIKENIKRDTINIYSIYFTSRMNKDIGNDVTTSYIFEVLTSDKSFGFFSQKCNGCIGMRGVVRYWGFLKFHITDVDFDPFRFVLLKIKLVDIRSSFNENITKGEELIPGNIFDGFYSQRLFGLIQEFCYGWRHMSSIWLPEYVKISNYTIHITCKEDGNYKFVIYLNKKTNKVEIRSALYDKEVHYFKYYAEKIHPINFSHPFMSITDSHIHTNVSRIIFNYEIM</sequence>
<dbReference type="AlphaFoldDB" id="A0A0C2IUM6"/>
<dbReference type="Proteomes" id="UP000031668">
    <property type="component" value="Unassembled WGS sequence"/>
</dbReference>